<dbReference type="EMBL" id="NEFX01000012">
    <property type="protein sequence ID" value="OTW31122.1"/>
    <property type="molecule type" value="Genomic_DNA"/>
</dbReference>
<accession>A0ABX3Z5V3</accession>
<evidence type="ECO:0000256" key="5">
    <source>
        <dbReference type="ARBA" id="ARBA00024701"/>
    </source>
</evidence>
<dbReference type="InterPro" id="IPR016032">
    <property type="entry name" value="Sig_transdc_resp-reg_C-effctor"/>
</dbReference>
<dbReference type="Pfam" id="PF04542">
    <property type="entry name" value="Sigma70_r2"/>
    <property type="match status" value="1"/>
</dbReference>
<dbReference type="Gene3D" id="1.10.1740.10">
    <property type="match status" value="1"/>
</dbReference>
<sequence length="168" mass="20421">MTIYDRSIYILGVYLMNFDALYLKYEKFLHYLLKRYYISYNYDEIFQMLLIRLWELQVHFDMSRSSDFHRYIRTKLHYYLLDLIRKEMRIPLTCDIDNLTTTVQSAHIPLQLSLITHQLSSKQAKWLNLHLSGFTQKEIHEMMHCSLSSVKNYKKQTYAILKAQLDYN</sequence>
<name>A0ABX3Z5V3_9STAP</name>
<evidence type="ECO:0000256" key="3">
    <source>
        <dbReference type="ARBA" id="ARBA00023015"/>
    </source>
</evidence>
<dbReference type="SUPFAM" id="SSF88946">
    <property type="entry name" value="Sigma2 domain of RNA polymerase sigma factors"/>
    <property type="match status" value="1"/>
</dbReference>
<proteinExistence type="inferred from homology"/>
<evidence type="ECO:0000259" key="6">
    <source>
        <dbReference type="Pfam" id="PF04542"/>
    </source>
</evidence>
<dbReference type="InterPro" id="IPR007627">
    <property type="entry name" value="RNA_pol_sigma70_r2"/>
</dbReference>
<gene>
    <name evidence="7" type="ORF">B9M88_06590</name>
</gene>
<dbReference type="Proteomes" id="UP000195208">
    <property type="component" value="Unassembled WGS sequence"/>
</dbReference>
<dbReference type="InterPro" id="IPR013325">
    <property type="entry name" value="RNA_pol_sigma_r2"/>
</dbReference>
<evidence type="ECO:0000256" key="2">
    <source>
        <dbReference type="ARBA" id="ARBA00021245"/>
    </source>
</evidence>
<evidence type="ECO:0000313" key="8">
    <source>
        <dbReference type="Proteomes" id="UP000195208"/>
    </source>
</evidence>
<protein>
    <recommendedName>
        <fullName evidence="2">RNA polymerase sigma factor SigS</fullName>
    </recommendedName>
</protein>
<comment type="caution">
    <text evidence="7">The sequence shown here is derived from an EMBL/GenBank/DDBJ whole genome shotgun (WGS) entry which is preliminary data.</text>
</comment>
<evidence type="ECO:0000256" key="1">
    <source>
        <dbReference type="ARBA" id="ARBA00007788"/>
    </source>
</evidence>
<evidence type="ECO:0000313" key="7">
    <source>
        <dbReference type="EMBL" id="OTW31122.1"/>
    </source>
</evidence>
<comment type="function">
    <text evidence="5">Sigma factors are initiation factors that promote the attachment of RNA polymerase to specific initiation sites and are then released. Sigma-S contributes to the protection against external stress, thus playing a role in cellular fitness and survival.</text>
</comment>
<keyword evidence="3" id="KW-0805">Transcription regulation</keyword>
<dbReference type="SUPFAM" id="SSF46894">
    <property type="entry name" value="C-terminal effector domain of the bipartite response regulators"/>
    <property type="match status" value="1"/>
</dbReference>
<dbReference type="InterPro" id="IPR036388">
    <property type="entry name" value="WH-like_DNA-bd_sf"/>
</dbReference>
<feature type="domain" description="RNA polymerase sigma-70 region 2" evidence="6">
    <location>
        <begin position="21"/>
        <end position="89"/>
    </location>
</feature>
<evidence type="ECO:0000256" key="4">
    <source>
        <dbReference type="ARBA" id="ARBA00023163"/>
    </source>
</evidence>
<keyword evidence="8" id="KW-1185">Reference proteome</keyword>
<dbReference type="Gene3D" id="1.10.10.10">
    <property type="entry name" value="Winged helix-like DNA-binding domain superfamily/Winged helix DNA-binding domain"/>
    <property type="match status" value="1"/>
</dbReference>
<organism evidence="7 8">
    <name type="scientific">Staphylococcus agnetis</name>
    <dbReference type="NCBI Taxonomy" id="985762"/>
    <lineage>
        <taxon>Bacteria</taxon>
        <taxon>Bacillati</taxon>
        <taxon>Bacillota</taxon>
        <taxon>Bacilli</taxon>
        <taxon>Bacillales</taxon>
        <taxon>Staphylococcaceae</taxon>
        <taxon>Staphylococcus</taxon>
    </lineage>
</organism>
<reference evidence="7 8" key="1">
    <citation type="submission" date="2017-04" db="EMBL/GenBank/DDBJ databases">
        <title>Staphylococcus agnetis, a potential pathogen in the broiler production.</title>
        <authorList>
            <person name="Poulsen L."/>
        </authorList>
    </citation>
    <scope>NUCLEOTIDE SEQUENCE [LARGE SCALE GENOMIC DNA]</scope>
    <source>
        <strain evidence="7 8">723_310714_2_2_spleen</strain>
    </source>
</reference>
<keyword evidence="4" id="KW-0804">Transcription</keyword>
<comment type="similarity">
    <text evidence="1">Belongs to the sigma-70 factor family.</text>
</comment>